<proteinExistence type="predicted"/>
<dbReference type="AlphaFoldDB" id="A0A9W6FUG5"/>
<keyword evidence="1" id="KW-0732">Signal</keyword>
<feature type="chain" id="PRO_5040806923" description="Alginate export domain-containing protein" evidence="1">
    <location>
        <begin position="31"/>
        <end position="450"/>
    </location>
</feature>
<keyword evidence="3" id="KW-1185">Reference proteome</keyword>
<feature type="signal peptide" evidence="1">
    <location>
        <begin position="1"/>
        <end position="30"/>
    </location>
</feature>
<comment type="caution">
    <text evidence="2">The sequence shown here is derived from an EMBL/GenBank/DDBJ whole genome shotgun (WGS) entry which is preliminary data.</text>
</comment>
<evidence type="ECO:0000313" key="2">
    <source>
        <dbReference type="EMBL" id="GLI35105.1"/>
    </source>
</evidence>
<dbReference type="RefSeq" id="WP_281794666.1">
    <property type="nucleotide sequence ID" value="NZ_BSDR01000001.1"/>
</dbReference>
<protein>
    <recommendedName>
        <fullName evidence="4">Alginate export domain-containing protein</fullName>
    </recommendedName>
</protein>
<evidence type="ECO:0000256" key="1">
    <source>
        <dbReference type="SAM" id="SignalP"/>
    </source>
</evidence>
<name>A0A9W6FUG5_9BACT</name>
<organism evidence="2 3">
    <name type="scientific">Desulforhabdus amnigena</name>
    <dbReference type="NCBI Taxonomy" id="40218"/>
    <lineage>
        <taxon>Bacteria</taxon>
        <taxon>Pseudomonadati</taxon>
        <taxon>Thermodesulfobacteriota</taxon>
        <taxon>Syntrophobacteria</taxon>
        <taxon>Syntrophobacterales</taxon>
        <taxon>Syntrophobacteraceae</taxon>
        <taxon>Desulforhabdus</taxon>
    </lineage>
</organism>
<dbReference type="Proteomes" id="UP001144372">
    <property type="component" value="Unassembled WGS sequence"/>
</dbReference>
<reference evidence="2" key="1">
    <citation type="submission" date="2022-12" db="EMBL/GenBank/DDBJ databases">
        <title>Reference genome sequencing for broad-spectrum identification of bacterial and archaeal isolates by mass spectrometry.</title>
        <authorList>
            <person name="Sekiguchi Y."/>
            <person name="Tourlousse D.M."/>
        </authorList>
    </citation>
    <scope>NUCLEOTIDE SEQUENCE</scope>
    <source>
        <strain evidence="2">ASRB1</strain>
    </source>
</reference>
<evidence type="ECO:0008006" key="4">
    <source>
        <dbReference type="Google" id="ProtNLM"/>
    </source>
</evidence>
<sequence length="450" mass="49629">MSPELQTKAPARLMLRVLRFGLLLCTLSTAHPWGAVSSQAFMGDTEGVLGLDGSIRTLFFLLDQDGTYPFSRKNEVDALSQTILRLTALGRPTDSLAYEVHWVQVVTAGSQRISGGQDFSVFTRNVPRYRVFDAGWDVLEKENAFSSVFWDRFNVKWAPEWGDITLGRQAITFGKAYFWNPLDVFFPFDAGQFDREYKPGVDALRVDIPLGLFSGINLVGSAGPRLGIGEGASGDNAPEDASWYGSALLGRVFSNVKEWDVAFQGGKIFGGWQVGAGAVGDMGPVQMRGEMAGFWAVQSEDLPFPLEGKLMEDQFTAVLGAGRRFENSFSLDFEYLFNGGGDPDHLNEALVRTQFGSSLQMGRHFLGWLARYEFKPIVTGQCAVIHSLSDGSAQVQPILFISLSDEMDLLVGSTLTFGEAPGNAESSFPKIQSEFGTFPNSIFFEWKFYF</sequence>
<gene>
    <name evidence="2" type="ORF">DAMNIGENAA_25380</name>
</gene>
<accession>A0A9W6FUG5</accession>
<evidence type="ECO:0000313" key="3">
    <source>
        <dbReference type="Proteomes" id="UP001144372"/>
    </source>
</evidence>
<dbReference type="EMBL" id="BSDR01000001">
    <property type="protein sequence ID" value="GLI35105.1"/>
    <property type="molecule type" value="Genomic_DNA"/>
</dbReference>